<reference evidence="1 2" key="1">
    <citation type="submission" date="2020-06" db="EMBL/GenBank/DDBJ databases">
        <authorList>
            <person name="Criscuolo A."/>
        </authorList>
    </citation>
    <scope>NUCLEOTIDE SEQUENCE [LARGE SCALE GENOMIC DNA]</scope>
    <source>
        <strain evidence="2">CIP 111411</strain>
    </source>
</reference>
<proteinExistence type="predicted"/>
<dbReference type="AlphaFoldDB" id="A0A6V6Z795"/>
<evidence type="ECO:0000313" key="2">
    <source>
        <dbReference type="Proteomes" id="UP000530060"/>
    </source>
</evidence>
<protein>
    <submittedName>
        <fullName evidence="1">Uncharacterized protein</fullName>
    </submittedName>
</protein>
<name>A0A6V6Z795_9FLAO</name>
<gene>
    <name evidence="1" type="ORF">FLAT13_03893</name>
</gene>
<sequence length="43" mass="4616">MEQPIGAFTVMVASLVAIAFPEHNPELENIALNNVVSVKLPVL</sequence>
<comment type="caution">
    <text evidence="1">The sequence shown here is derived from an EMBL/GenBank/DDBJ whole genome shotgun (WGS) entry which is preliminary data.</text>
</comment>
<keyword evidence="2" id="KW-1185">Reference proteome</keyword>
<accession>A0A6V6Z795</accession>
<dbReference type="EMBL" id="CAIJDP010000082">
    <property type="protein sequence ID" value="CAD0007499.1"/>
    <property type="molecule type" value="Genomic_DNA"/>
</dbReference>
<organism evidence="1 2">
    <name type="scientific">Flavobacterium salmonis</name>
    <dbReference type="NCBI Taxonomy" id="2654844"/>
    <lineage>
        <taxon>Bacteria</taxon>
        <taxon>Pseudomonadati</taxon>
        <taxon>Bacteroidota</taxon>
        <taxon>Flavobacteriia</taxon>
        <taxon>Flavobacteriales</taxon>
        <taxon>Flavobacteriaceae</taxon>
        <taxon>Flavobacterium</taxon>
    </lineage>
</organism>
<evidence type="ECO:0000313" key="1">
    <source>
        <dbReference type="EMBL" id="CAD0007499.1"/>
    </source>
</evidence>
<dbReference type="Proteomes" id="UP000530060">
    <property type="component" value="Unassembled WGS sequence"/>
</dbReference>